<feature type="transmembrane region" description="Helical" evidence="1">
    <location>
        <begin position="334"/>
        <end position="353"/>
    </location>
</feature>
<protein>
    <submittedName>
        <fullName evidence="2">Uncharacterized protein</fullName>
    </submittedName>
</protein>
<dbReference type="EMBL" id="LAZR01040345">
    <property type="protein sequence ID" value="KKL14724.1"/>
    <property type="molecule type" value="Genomic_DNA"/>
</dbReference>
<feature type="transmembrane region" description="Helical" evidence="1">
    <location>
        <begin position="306"/>
        <end position="328"/>
    </location>
</feature>
<evidence type="ECO:0000313" key="2">
    <source>
        <dbReference type="EMBL" id="KKL14724.1"/>
    </source>
</evidence>
<keyword evidence="1" id="KW-0472">Membrane</keyword>
<comment type="caution">
    <text evidence="2">The sequence shown here is derived from an EMBL/GenBank/DDBJ whole genome shotgun (WGS) entry which is preliminary data.</text>
</comment>
<gene>
    <name evidence="2" type="ORF">LCGC14_2512780</name>
</gene>
<name>A0A0F9AYP0_9ZZZZ</name>
<keyword evidence="1" id="KW-1133">Transmembrane helix</keyword>
<keyword evidence="1" id="KW-0812">Transmembrane</keyword>
<reference evidence="2" key="1">
    <citation type="journal article" date="2015" name="Nature">
        <title>Complex archaea that bridge the gap between prokaryotes and eukaryotes.</title>
        <authorList>
            <person name="Spang A."/>
            <person name="Saw J.H."/>
            <person name="Jorgensen S.L."/>
            <person name="Zaremba-Niedzwiedzka K."/>
            <person name="Martijn J."/>
            <person name="Lind A.E."/>
            <person name="van Eijk R."/>
            <person name="Schleper C."/>
            <person name="Guy L."/>
            <person name="Ettema T.J."/>
        </authorList>
    </citation>
    <scope>NUCLEOTIDE SEQUENCE</scope>
</reference>
<proteinExistence type="predicted"/>
<organism evidence="2">
    <name type="scientific">marine sediment metagenome</name>
    <dbReference type="NCBI Taxonomy" id="412755"/>
    <lineage>
        <taxon>unclassified sequences</taxon>
        <taxon>metagenomes</taxon>
        <taxon>ecological metagenomes</taxon>
    </lineage>
</organism>
<accession>A0A0F9AYP0</accession>
<feature type="transmembrane region" description="Helical" evidence="1">
    <location>
        <begin position="281"/>
        <end position="299"/>
    </location>
</feature>
<sequence>MSLCSWSFKNWLFVSFNISATDVISSVSSCWYSLNNWSTNVSLSQGGGDSWFGSEGPLVPGNFTARFACNDSFDNENSSAFSNFHYELLSGDVAAYLSGVRGNVSFNYTYILNASVLTGRGDSVLELWFNNSFLANLSGSGNFSLQNVTPVLNWDEAPYNFTAVYTGNSNISGTTETWWVNLPNLGIELPVNNSVIGINPFNLKLSGSGLTPGNCTYNLSNAVSKVGLGSELFSFPRTTVRVPGSVVVSSELNVSVSCNYGFGTLERSVEFSFVPLEGNQWVGIFLILFIVLAGLCLLLGTHFDSVMFSFVGAIVFLICGLYIVIYGLPFISSVLFENVIGYSVLLLGAYLIVRVGLDFISSVDEDETDGGIFKGEKD</sequence>
<dbReference type="AlphaFoldDB" id="A0A0F9AYP0"/>
<evidence type="ECO:0000256" key="1">
    <source>
        <dbReference type="SAM" id="Phobius"/>
    </source>
</evidence>